<evidence type="ECO:0000256" key="4">
    <source>
        <dbReference type="ARBA" id="ARBA00059509"/>
    </source>
</evidence>
<organism evidence="11 12">
    <name type="scientific">Elysia marginata</name>
    <dbReference type="NCBI Taxonomy" id="1093978"/>
    <lineage>
        <taxon>Eukaryota</taxon>
        <taxon>Metazoa</taxon>
        <taxon>Spiralia</taxon>
        <taxon>Lophotrochozoa</taxon>
        <taxon>Mollusca</taxon>
        <taxon>Gastropoda</taxon>
        <taxon>Heterobranchia</taxon>
        <taxon>Euthyneura</taxon>
        <taxon>Panpulmonata</taxon>
        <taxon>Sacoglossa</taxon>
        <taxon>Placobranchoidea</taxon>
        <taxon>Plakobranchidae</taxon>
        <taxon>Elysia</taxon>
    </lineage>
</organism>
<dbReference type="GO" id="GO:0006950">
    <property type="term" value="P:response to stress"/>
    <property type="evidence" value="ECO:0007669"/>
    <property type="project" value="UniProtKB-ARBA"/>
</dbReference>
<dbReference type="Gene3D" id="3.10.20.90">
    <property type="entry name" value="Phosphatidylinositol 3-kinase Catalytic Subunit, Chain A, domain 1"/>
    <property type="match status" value="1"/>
</dbReference>
<name>A0AAV4JQK8_9GAST</name>
<comment type="caution">
    <text evidence="11">The sequence shown here is derived from an EMBL/GenBank/DDBJ whole genome shotgun (WGS) entry which is preliminary data.</text>
</comment>
<dbReference type="PROSITE" id="PS50033">
    <property type="entry name" value="UBX"/>
    <property type="match status" value="1"/>
</dbReference>
<proteinExistence type="predicted"/>
<comment type="subunit">
    <text evidence="5">Interacts with VCP through the PUB domain (via C-terminus) and VIM motif (via N-terminus); the interaction is direct. Forms a ternary complex with CAV1 and VCP. Interacts with SYVN1. Interacts with HERPUD1. Interacts with VCPKMT. May interact with DERL1. Interacts with PLAA, VCP and YOD1; may form a complex involved in macroautophagy. Interacts with LMAN1.</text>
</comment>
<evidence type="ECO:0000313" key="11">
    <source>
        <dbReference type="EMBL" id="GFS24979.1"/>
    </source>
</evidence>
<evidence type="ECO:0000256" key="1">
    <source>
        <dbReference type="ARBA" id="ARBA00004170"/>
    </source>
</evidence>
<feature type="compositionally biased region" description="Basic and acidic residues" evidence="9">
    <location>
        <begin position="19"/>
        <end position="28"/>
    </location>
</feature>
<dbReference type="GO" id="GO:0016020">
    <property type="term" value="C:membrane"/>
    <property type="evidence" value="ECO:0007669"/>
    <property type="project" value="UniProtKB-SubCell"/>
</dbReference>
<dbReference type="GO" id="GO:0005737">
    <property type="term" value="C:cytoplasm"/>
    <property type="evidence" value="ECO:0007669"/>
    <property type="project" value="TreeGrafter"/>
</dbReference>
<feature type="region of interest" description="Disordered" evidence="9">
    <location>
        <begin position="14"/>
        <end position="60"/>
    </location>
</feature>
<dbReference type="InterPro" id="IPR036339">
    <property type="entry name" value="PUB-like_dom_sf"/>
</dbReference>
<protein>
    <recommendedName>
        <fullName evidence="6">UBX domain-containing protein 6</fullName>
    </recommendedName>
    <alternativeName>
        <fullName evidence="7">UBX domain-containing protein 1</fullName>
    </alternativeName>
</protein>
<evidence type="ECO:0000256" key="2">
    <source>
        <dbReference type="ARBA" id="ARBA00022786"/>
    </source>
</evidence>
<keyword evidence="12" id="KW-1185">Reference proteome</keyword>
<reference evidence="11 12" key="1">
    <citation type="journal article" date="2021" name="Elife">
        <title>Chloroplast acquisition without the gene transfer in kleptoplastic sea slugs, Plakobranchus ocellatus.</title>
        <authorList>
            <person name="Maeda T."/>
            <person name="Takahashi S."/>
            <person name="Yoshida T."/>
            <person name="Shimamura S."/>
            <person name="Takaki Y."/>
            <person name="Nagai Y."/>
            <person name="Toyoda A."/>
            <person name="Suzuki Y."/>
            <person name="Arimoto A."/>
            <person name="Ishii H."/>
            <person name="Satoh N."/>
            <person name="Nishiyama T."/>
            <person name="Hasebe M."/>
            <person name="Maruyama T."/>
            <person name="Minagawa J."/>
            <person name="Obokata J."/>
            <person name="Shigenobu S."/>
        </authorList>
    </citation>
    <scope>NUCLEOTIDE SEQUENCE [LARGE SCALE GENOMIC DNA]</scope>
</reference>
<dbReference type="InterPro" id="IPR029071">
    <property type="entry name" value="Ubiquitin-like_domsf"/>
</dbReference>
<feature type="compositionally biased region" description="Low complexity" evidence="9">
    <location>
        <begin position="31"/>
        <end position="45"/>
    </location>
</feature>
<evidence type="ECO:0000313" key="12">
    <source>
        <dbReference type="Proteomes" id="UP000762676"/>
    </source>
</evidence>
<dbReference type="CDD" id="cd16119">
    <property type="entry name" value="UBX_UBXN6"/>
    <property type="match status" value="1"/>
</dbReference>
<dbReference type="EMBL" id="BMAT01010356">
    <property type="protein sequence ID" value="GFS24979.1"/>
    <property type="molecule type" value="Genomic_DNA"/>
</dbReference>
<comment type="subcellular location">
    <subcellularLocation>
        <location evidence="1">Membrane</location>
        <topology evidence="1">Peripheral membrane protein</topology>
    </subcellularLocation>
</comment>
<dbReference type="SMART" id="SM00580">
    <property type="entry name" value="PUG"/>
    <property type="match status" value="1"/>
</dbReference>
<dbReference type="CDD" id="cd10460">
    <property type="entry name" value="PUB_UBXD1"/>
    <property type="match status" value="1"/>
</dbReference>
<dbReference type="Pfam" id="PF00789">
    <property type="entry name" value="UBX"/>
    <property type="match status" value="1"/>
</dbReference>
<keyword evidence="2" id="KW-0833">Ubl conjugation pathway</keyword>
<dbReference type="SMART" id="SM00166">
    <property type="entry name" value="UBX"/>
    <property type="match status" value="1"/>
</dbReference>
<evidence type="ECO:0000256" key="3">
    <source>
        <dbReference type="ARBA" id="ARBA00023136"/>
    </source>
</evidence>
<evidence type="ECO:0000256" key="5">
    <source>
        <dbReference type="ARBA" id="ARBA00065525"/>
    </source>
</evidence>
<dbReference type="PANTHER" id="PTHR23153">
    <property type="entry name" value="UBX-RELATED"/>
    <property type="match status" value="1"/>
</dbReference>
<dbReference type="Pfam" id="PF09409">
    <property type="entry name" value="PUB"/>
    <property type="match status" value="1"/>
</dbReference>
<dbReference type="FunFam" id="3.10.20.90:FF:000185">
    <property type="entry name" value="UBX domain-containing protein 6"/>
    <property type="match status" value="1"/>
</dbReference>
<keyword evidence="3" id="KW-0472">Membrane</keyword>
<dbReference type="InterPro" id="IPR018997">
    <property type="entry name" value="PUB_domain"/>
</dbReference>
<evidence type="ECO:0000256" key="6">
    <source>
        <dbReference type="ARBA" id="ARBA00070523"/>
    </source>
</evidence>
<dbReference type="PANTHER" id="PTHR23153:SF38">
    <property type="entry name" value="UBX DOMAIN-CONTAINING PROTEIN 6"/>
    <property type="match status" value="1"/>
</dbReference>
<dbReference type="InterPro" id="IPR042774">
    <property type="entry name" value="UBXN6_PUB"/>
</dbReference>
<dbReference type="Proteomes" id="UP000762676">
    <property type="component" value="Unassembled WGS sequence"/>
</dbReference>
<dbReference type="SUPFAM" id="SSF143503">
    <property type="entry name" value="PUG domain-like"/>
    <property type="match status" value="1"/>
</dbReference>
<evidence type="ECO:0000259" key="10">
    <source>
        <dbReference type="PROSITE" id="PS50033"/>
    </source>
</evidence>
<dbReference type="InterPro" id="IPR001012">
    <property type="entry name" value="UBX_dom"/>
</dbReference>
<sequence length="449" mass="50915">MAAIKKFFEKRKLNVKFKKAGEGHRLDEPPSASSSRMSHSHSQAATPRASSSRGPEGEVARKAAADAALARMEMKQQSKTADGMVIQRARMKREMEAERKRLMEAEAKGAAARAAPKEVVKDGAPMLGAVLFKCPDIGPQVLPRDEMDSAIHRFLLDNYEDEPELTSALMIYTLNKNKDKVKVCIETLIKYLDNIINNPNEEKFWKIRQNNKAFQDRVADMKGTEEFLLAAGFSLKSLPFEDGEAMFYVFDAELAQDSERLQNMKDVLLQAEPIKPELDRDIKVFHPSNSASKFRIPDEFYSISPEEFKKEQQRREEATEKLGMLRTKAMRERDEQRELRKYRYTLLRVRFPDGVILQGVFRANESMKKAFEFVRENLQNNWIPFQLASSTGSKLEEGEATLAELGLAPATLLNFSWDASVIKEVAAQQGQAITNVFLTGDLLAQIQQL</sequence>
<evidence type="ECO:0000256" key="7">
    <source>
        <dbReference type="ARBA" id="ARBA00075815"/>
    </source>
</evidence>
<keyword evidence="8" id="KW-0175">Coiled coil</keyword>
<feature type="coiled-coil region" evidence="8">
    <location>
        <begin position="308"/>
        <end position="335"/>
    </location>
</feature>
<dbReference type="Gene3D" id="1.20.58.2190">
    <property type="match status" value="1"/>
</dbReference>
<gene>
    <name evidence="11" type="ORF">ElyMa_005171200</name>
</gene>
<feature type="domain" description="UBX" evidence="10">
    <location>
        <begin position="340"/>
        <end position="415"/>
    </location>
</feature>
<accession>A0AAV4JQK8</accession>
<evidence type="ECO:0000256" key="8">
    <source>
        <dbReference type="SAM" id="Coils"/>
    </source>
</evidence>
<comment type="function">
    <text evidence="4">May negatively regulate the ATPase activity of VCP, an ATP-driven segregase that associates with different cofactors to control a wide variety of cellular processes. As a cofactor of VCP, it may play a role in the transport of CAV1 to lysosomes for degradation. It may also play a role in endoplasmic reticulum-associated degradation (ERAD) of misfolded proteins. Together with VCP and other cofactors, it may play a role in macroautophagy, regulating for instance the clearance of damaged lysosomes.</text>
</comment>
<dbReference type="SUPFAM" id="SSF54236">
    <property type="entry name" value="Ubiquitin-like"/>
    <property type="match status" value="1"/>
</dbReference>
<evidence type="ECO:0000256" key="9">
    <source>
        <dbReference type="SAM" id="MobiDB-lite"/>
    </source>
</evidence>
<dbReference type="AlphaFoldDB" id="A0AAV4JQK8"/>